<reference evidence="3 4" key="1">
    <citation type="journal article" date="2015" name="Genome Biol. Evol.">
        <title>Comparative Genomics of a Bacterivorous Green Alga Reveals Evolutionary Causalities and Consequences of Phago-Mixotrophic Mode of Nutrition.</title>
        <authorList>
            <person name="Burns J.A."/>
            <person name="Paasch A."/>
            <person name="Narechania A."/>
            <person name="Kim E."/>
        </authorList>
    </citation>
    <scope>NUCLEOTIDE SEQUENCE [LARGE SCALE GENOMIC DNA]</scope>
    <source>
        <strain evidence="3 4">PLY_AMNH</strain>
    </source>
</reference>
<comment type="caution">
    <text evidence="3">The sequence shown here is derived from an EMBL/GenBank/DDBJ whole genome shotgun (WGS) entry which is preliminary data.</text>
</comment>
<organism evidence="3 4">
    <name type="scientific">Cymbomonas tetramitiformis</name>
    <dbReference type="NCBI Taxonomy" id="36881"/>
    <lineage>
        <taxon>Eukaryota</taxon>
        <taxon>Viridiplantae</taxon>
        <taxon>Chlorophyta</taxon>
        <taxon>Pyramimonadophyceae</taxon>
        <taxon>Pyramimonadales</taxon>
        <taxon>Pyramimonadaceae</taxon>
        <taxon>Cymbomonas</taxon>
    </lineage>
</organism>
<evidence type="ECO:0000313" key="4">
    <source>
        <dbReference type="Proteomes" id="UP001190700"/>
    </source>
</evidence>
<feature type="non-terminal residue" evidence="3">
    <location>
        <position position="1"/>
    </location>
</feature>
<dbReference type="Pfam" id="PF25441">
    <property type="entry name" value="Hexapep_UGP3_C"/>
    <property type="match status" value="1"/>
</dbReference>
<dbReference type="InterPro" id="IPR057388">
    <property type="entry name" value="Hexapep_UGP3_C"/>
</dbReference>
<evidence type="ECO:0000256" key="1">
    <source>
        <dbReference type="SAM" id="MobiDB-lite"/>
    </source>
</evidence>
<keyword evidence="4" id="KW-1185">Reference proteome</keyword>
<accession>A0AAE0L0E8</accession>
<dbReference type="EMBL" id="LGRX02012385">
    <property type="protein sequence ID" value="KAK3267481.1"/>
    <property type="molecule type" value="Genomic_DNA"/>
</dbReference>
<name>A0AAE0L0E8_9CHLO</name>
<dbReference type="AlphaFoldDB" id="A0AAE0L0E8"/>
<dbReference type="SUPFAM" id="SSF53448">
    <property type="entry name" value="Nucleotide-diphospho-sugar transferases"/>
    <property type="match status" value="1"/>
</dbReference>
<proteinExistence type="predicted"/>
<evidence type="ECO:0000259" key="2">
    <source>
        <dbReference type="Pfam" id="PF25441"/>
    </source>
</evidence>
<protein>
    <recommendedName>
        <fullName evidence="2">UGP3-like C-terminal hexapeptide repeats domain-containing protein</fullName>
    </recommendedName>
</protein>
<dbReference type="Proteomes" id="UP001190700">
    <property type="component" value="Unassembled WGS sequence"/>
</dbReference>
<sequence>GLEAVEKAMQENGGRAALPGMLVNLTKVPKPGELRGGRLECSMQSIAEFMLEHSDTRRSADEMDGIGTFVTFNRRSRVTGSAKKKYVAGSGKVTQTPQGSFRTLQSNAREMLEGCGMVVPEVGDVETYLERGPGFLAWLHPSLGPLWSVMQQKIHGGELKQGAELGLDIAEVALEDVVVDGCLQITAENVVGRQEAREGGAGTVTRFGEEVGRCRLRGVTVENAGVAWEDEENAYWKARVQRLEECRIVLHGQAEFEAADVTISGAHTFEVPDGFRMSVSAAEDGGLHTELEPLVNGNPSWRWQYSFPEDSSGEIELVMEEAEEVEAEEPSAVEAAGELNLRSPLTSEGEHVTERKGWRYRFSRWSKRARSVTQGRQDARGQPLRRRRRNKAAPPLTA</sequence>
<feature type="region of interest" description="Disordered" evidence="1">
    <location>
        <begin position="366"/>
        <end position="398"/>
    </location>
</feature>
<dbReference type="InterPro" id="IPR029044">
    <property type="entry name" value="Nucleotide-diphossugar_trans"/>
</dbReference>
<gene>
    <name evidence="3" type="ORF">CYMTET_23963</name>
</gene>
<feature type="domain" description="UGP3-like C-terminal hexapeptide repeats" evidence="2">
    <location>
        <begin position="154"/>
        <end position="316"/>
    </location>
</feature>
<evidence type="ECO:0000313" key="3">
    <source>
        <dbReference type="EMBL" id="KAK3267481.1"/>
    </source>
</evidence>